<evidence type="ECO:0000256" key="1">
    <source>
        <dbReference type="ARBA" id="ARBA00023015"/>
    </source>
</evidence>
<feature type="compositionally biased region" description="Polar residues" evidence="5">
    <location>
        <begin position="60"/>
        <end position="76"/>
    </location>
</feature>
<dbReference type="Pfam" id="PF00172">
    <property type="entry name" value="Zn_clus"/>
    <property type="match status" value="1"/>
</dbReference>
<gene>
    <name evidence="7" type="ORF">N7509_000960</name>
</gene>
<evidence type="ECO:0000256" key="3">
    <source>
        <dbReference type="ARBA" id="ARBA00023163"/>
    </source>
</evidence>
<dbReference type="InterPro" id="IPR053157">
    <property type="entry name" value="Sterol_Uptake_Regulator"/>
</dbReference>
<evidence type="ECO:0000313" key="7">
    <source>
        <dbReference type="EMBL" id="KAJ5414333.1"/>
    </source>
</evidence>
<dbReference type="Gene3D" id="4.10.240.10">
    <property type="entry name" value="Zn(2)-C6 fungal-type DNA-binding domain"/>
    <property type="match status" value="1"/>
</dbReference>
<dbReference type="GO" id="GO:0001228">
    <property type="term" value="F:DNA-binding transcription activator activity, RNA polymerase II-specific"/>
    <property type="evidence" value="ECO:0007669"/>
    <property type="project" value="TreeGrafter"/>
</dbReference>
<dbReference type="SUPFAM" id="SSF57701">
    <property type="entry name" value="Zn2/Cys6 DNA-binding domain"/>
    <property type="match status" value="1"/>
</dbReference>
<dbReference type="PROSITE" id="PS50048">
    <property type="entry name" value="ZN2_CY6_FUNGAL_2"/>
    <property type="match status" value="1"/>
</dbReference>
<dbReference type="GO" id="GO:0003677">
    <property type="term" value="F:DNA binding"/>
    <property type="evidence" value="ECO:0007669"/>
    <property type="project" value="UniProtKB-KW"/>
</dbReference>
<reference evidence="7" key="1">
    <citation type="submission" date="2022-12" db="EMBL/GenBank/DDBJ databases">
        <authorList>
            <person name="Petersen C."/>
        </authorList>
    </citation>
    <scope>NUCLEOTIDE SEQUENCE</scope>
    <source>
        <strain evidence="7">IBT 29677</strain>
    </source>
</reference>
<dbReference type="PROSITE" id="PS00463">
    <property type="entry name" value="ZN2_CY6_FUNGAL_1"/>
    <property type="match status" value="1"/>
</dbReference>
<dbReference type="CDD" id="cd00067">
    <property type="entry name" value="GAL4"/>
    <property type="match status" value="1"/>
</dbReference>
<reference evidence="7" key="2">
    <citation type="journal article" date="2023" name="IMA Fungus">
        <title>Comparative genomic study of the Penicillium genus elucidates a diverse pangenome and 15 lateral gene transfer events.</title>
        <authorList>
            <person name="Petersen C."/>
            <person name="Sorensen T."/>
            <person name="Nielsen M.R."/>
            <person name="Sondergaard T.E."/>
            <person name="Sorensen J.L."/>
            <person name="Fitzpatrick D.A."/>
            <person name="Frisvad J.C."/>
            <person name="Nielsen K.L."/>
        </authorList>
    </citation>
    <scope>NUCLEOTIDE SEQUENCE</scope>
    <source>
        <strain evidence="7">IBT 29677</strain>
    </source>
</reference>
<keyword evidence="3" id="KW-0804">Transcription</keyword>
<dbReference type="GO" id="GO:0008270">
    <property type="term" value="F:zinc ion binding"/>
    <property type="evidence" value="ECO:0007669"/>
    <property type="project" value="InterPro"/>
</dbReference>
<keyword evidence="1" id="KW-0805">Transcription regulation</keyword>
<keyword evidence="4" id="KW-0539">Nucleus</keyword>
<dbReference type="SMART" id="SM00066">
    <property type="entry name" value="GAL4"/>
    <property type="match status" value="1"/>
</dbReference>
<feature type="region of interest" description="Disordered" evidence="5">
    <location>
        <begin position="52"/>
        <end position="76"/>
    </location>
</feature>
<evidence type="ECO:0000259" key="6">
    <source>
        <dbReference type="PROSITE" id="PS50048"/>
    </source>
</evidence>
<evidence type="ECO:0000256" key="4">
    <source>
        <dbReference type="ARBA" id="ARBA00023242"/>
    </source>
</evidence>
<dbReference type="AlphaFoldDB" id="A0A9X0BEQ3"/>
<dbReference type="EMBL" id="JAPZBU010000003">
    <property type="protein sequence ID" value="KAJ5414333.1"/>
    <property type="molecule type" value="Genomic_DNA"/>
</dbReference>
<evidence type="ECO:0000313" key="8">
    <source>
        <dbReference type="Proteomes" id="UP001147747"/>
    </source>
</evidence>
<proteinExistence type="predicted"/>
<evidence type="ECO:0000256" key="5">
    <source>
        <dbReference type="SAM" id="MobiDB-lite"/>
    </source>
</evidence>
<sequence>MPPRRSHTKSRTGCQQCKSRRKKCDETGPPCTNCISRNLDCKYQDNGFQNSDWSDRSREIGQTQDENPTQSGRLLGLNTTSRMKELGLMHHWCLKTCHCFSPEMSHIFQDYAVKLGMSHEFLIDSLFAFTCLHIAAERTEFDSNSASLIDDALKYQEKALPAFRTKLEHISSSNCEALLLCSMIMMAFAAVSPFFDTSDGEPNGNPETDHTSLTSIFSFVKGIHSVIECAQPWLDKSPLKPMIQLYPKEYWTTSPPVGSIIPPELRRLCDHTSLQLQETYTRAILMLENCSARDGKMALAWVVEVGEAFVSLVREKEPVALLIYICWGAVIGCSKDSWWARLAGETVVKRLASLVSIENEEASVILNWAYERIASGRS</sequence>
<dbReference type="PANTHER" id="PTHR47784">
    <property type="entry name" value="STEROL UPTAKE CONTROL PROTEIN 2"/>
    <property type="match status" value="1"/>
</dbReference>
<protein>
    <recommendedName>
        <fullName evidence="6">Zn(2)-C6 fungal-type domain-containing protein</fullName>
    </recommendedName>
</protein>
<evidence type="ECO:0000256" key="2">
    <source>
        <dbReference type="ARBA" id="ARBA00023125"/>
    </source>
</evidence>
<keyword evidence="8" id="KW-1185">Reference proteome</keyword>
<feature type="domain" description="Zn(2)-C6 fungal-type" evidence="6">
    <location>
        <begin position="13"/>
        <end position="43"/>
    </location>
</feature>
<keyword evidence="2" id="KW-0238">DNA-binding</keyword>
<dbReference type="InterPro" id="IPR036864">
    <property type="entry name" value="Zn2-C6_fun-type_DNA-bd_sf"/>
</dbReference>
<dbReference type="RefSeq" id="XP_056494179.1">
    <property type="nucleotide sequence ID" value="XM_056625597.1"/>
</dbReference>
<dbReference type="Proteomes" id="UP001147747">
    <property type="component" value="Unassembled WGS sequence"/>
</dbReference>
<accession>A0A9X0BEQ3</accession>
<comment type="caution">
    <text evidence="7">The sequence shown here is derived from an EMBL/GenBank/DDBJ whole genome shotgun (WGS) entry which is preliminary data.</text>
</comment>
<dbReference type="OrthoDB" id="10254221at2759"/>
<name>A0A9X0BEQ3_9EURO</name>
<dbReference type="InterPro" id="IPR001138">
    <property type="entry name" value="Zn2Cys6_DnaBD"/>
</dbReference>
<dbReference type="PANTHER" id="PTHR47784:SF10">
    <property type="entry name" value="TRANSCRIPTION FACTOR, PUTATIVE (AFU_ORTHOLOGUE AFUA_6G14150)-RELATED"/>
    <property type="match status" value="1"/>
</dbReference>
<organism evidence="7 8">
    <name type="scientific">Penicillium cosmopolitanum</name>
    <dbReference type="NCBI Taxonomy" id="1131564"/>
    <lineage>
        <taxon>Eukaryota</taxon>
        <taxon>Fungi</taxon>
        <taxon>Dikarya</taxon>
        <taxon>Ascomycota</taxon>
        <taxon>Pezizomycotina</taxon>
        <taxon>Eurotiomycetes</taxon>
        <taxon>Eurotiomycetidae</taxon>
        <taxon>Eurotiales</taxon>
        <taxon>Aspergillaceae</taxon>
        <taxon>Penicillium</taxon>
    </lineage>
</organism>
<dbReference type="GeneID" id="81364577"/>